<reference evidence="8" key="1">
    <citation type="journal article" date="2019" name="Int. J. Syst. Evol. Microbiol.">
        <title>The Global Catalogue of Microorganisms (GCM) 10K type strain sequencing project: providing services to taxonomists for standard genome sequencing and annotation.</title>
        <authorList>
            <consortium name="The Broad Institute Genomics Platform"/>
            <consortium name="The Broad Institute Genome Sequencing Center for Infectious Disease"/>
            <person name="Wu L."/>
            <person name="Ma J."/>
        </authorList>
    </citation>
    <scope>NUCLEOTIDE SEQUENCE [LARGE SCALE GENOMIC DNA]</scope>
    <source>
        <strain evidence="8">CCM 8391</strain>
    </source>
</reference>
<keyword evidence="2 5" id="KW-0812">Transmembrane</keyword>
<dbReference type="Proteomes" id="UP001596302">
    <property type="component" value="Unassembled WGS sequence"/>
</dbReference>
<feature type="transmembrane region" description="Helical" evidence="5">
    <location>
        <begin position="123"/>
        <end position="139"/>
    </location>
</feature>
<keyword evidence="8" id="KW-1185">Reference proteome</keyword>
<evidence type="ECO:0000256" key="3">
    <source>
        <dbReference type="ARBA" id="ARBA00022989"/>
    </source>
</evidence>
<dbReference type="EMBL" id="JBHSQW010000044">
    <property type="protein sequence ID" value="MFC5997028.1"/>
    <property type="molecule type" value="Genomic_DNA"/>
</dbReference>
<evidence type="ECO:0000256" key="4">
    <source>
        <dbReference type="ARBA" id="ARBA00023136"/>
    </source>
</evidence>
<dbReference type="InterPro" id="IPR005829">
    <property type="entry name" value="Sugar_transporter_CS"/>
</dbReference>
<dbReference type="PANTHER" id="PTHR23508:SF10">
    <property type="entry name" value="CARBOXYLIC ACID TRANSPORTER PROTEIN HOMOLOG"/>
    <property type="match status" value="1"/>
</dbReference>
<dbReference type="InterPro" id="IPR020846">
    <property type="entry name" value="MFS_dom"/>
</dbReference>
<feature type="transmembrane region" description="Helical" evidence="5">
    <location>
        <begin position="393"/>
        <end position="412"/>
    </location>
</feature>
<dbReference type="PANTHER" id="PTHR23508">
    <property type="entry name" value="CARBOXYLIC ACID TRANSPORTER PROTEIN HOMOLOG"/>
    <property type="match status" value="1"/>
</dbReference>
<feature type="transmembrane region" description="Helical" evidence="5">
    <location>
        <begin position="97"/>
        <end position="117"/>
    </location>
</feature>
<evidence type="ECO:0000313" key="8">
    <source>
        <dbReference type="Proteomes" id="UP001596302"/>
    </source>
</evidence>
<feature type="transmembrane region" description="Helical" evidence="5">
    <location>
        <begin position="307"/>
        <end position="324"/>
    </location>
</feature>
<feature type="transmembrane region" description="Helical" evidence="5">
    <location>
        <begin position="276"/>
        <end position="295"/>
    </location>
</feature>
<feature type="domain" description="Major facilitator superfamily (MFS) profile" evidence="6">
    <location>
        <begin position="25"/>
        <end position="418"/>
    </location>
</feature>
<dbReference type="Gene3D" id="1.20.1250.20">
    <property type="entry name" value="MFS general substrate transporter like domains"/>
    <property type="match status" value="1"/>
</dbReference>
<feature type="transmembrane region" description="Helical" evidence="5">
    <location>
        <begin position="179"/>
        <end position="198"/>
    </location>
</feature>
<feature type="transmembrane region" description="Helical" evidence="5">
    <location>
        <begin position="364"/>
        <end position="387"/>
    </location>
</feature>
<comment type="subcellular location">
    <subcellularLocation>
        <location evidence="1">Cell membrane</location>
        <topology evidence="1">Multi-pass membrane protein</topology>
    </subcellularLocation>
</comment>
<protein>
    <submittedName>
        <fullName evidence="7">MFS transporter</fullName>
    </submittedName>
</protein>
<accession>A0ABW1J804</accession>
<evidence type="ECO:0000256" key="5">
    <source>
        <dbReference type="SAM" id="Phobius"/>
    </source>
</evidence>
<evidence type="ECO:0000259" key="6">
    <source>
        <dbReference type="PROSITE" id="PS50850"/>
    </source>
</evidence>
<feature type="transmembrane region" description="Helical" evidence="5">
    <location>
        <begin position="151"/>
        <end position="173"/>
    </location>
</feature>
<feature type="transmembrane region" description="Helical" evidence="5">
    <location>
        <begin position="61"/>
        <end position="85"/>
    </location>
</feature>
<name>A0ABW1J804_9PSEU</name>
<dbReference type="InterPro" id="IPR005828">
    <property type="entry name" value="MFS_sugar_transport-like"/>
</dbReference>
<evidence type="ECO:0000313" key="7">
    <source>
        <dbReference type="EMBL" id="MFC5997028.1"/>
    </source>
</evidence>
<dbReference type="SUPFAM" id="SSF103473">
    <property type="entry name" value="MFS general substrate transporter"/>
    <property type="match status" value="1"/>
</dbReference>
<evidence type="ECO:0000256" key="2">
    <source>
        <dbReference type="ARBA" id="ARBA00022692"/>
    </source>
</evidence>
<dbReference type="Pfam" id="PF00083">
    <property type="entry name" value="Sugar_tr"/>
    <property type="match status" value="1"/>
</dbReference>
<comment type="caution">
    <text evidence="7">The sequence shown here is derived from an EMBL/GenBank/DDBJ whole genome shotgun (WGS) entry which is preliminary data.</text>
</comment>
<gene>
    <name evidence="7" type="ORF">ACFQE5_22715</name>
</gene>
<feature type="transmembrane region" description="Helical" evidence="5">
    <location>
        <begin position="241"/>
        <end position="264"/>
    </location>
</feature>
<proteinExistence type="predicted"/>
<dbReference type="PROSITE" id="PS50850">
    <property type="entry name" value="MFS"/>
    <property type="match status" value="1"/>
</dbReference>
<dbReference type="InterPro" id="IPR036259">
    <property type="entry name" value="MFS_trans_sf"/>
</dbReference>
<sequence length="428" mass="45661">MTTERTQIASTTTGTTSPRVPLKQSILVALAAGLGYGFDSYAVNIYGLVLPGIQESLGVSLTVMGIIGSIFLVGYTVGTIGFGIAADRYGRKDTLGISILVYGVSTSLAGLTSNLYLFTGLRFLTGVGGAGELAVGAPYTSEMFPAKARCIGTGGIMFSLYSAGYILAAGTALVIVPRWGWQLTFIVAVVPALLLFAFRKSLQESARFTVAQAQARRKAGDAAAPQKRKIWSIPQARRRIYIGWLIYSANAFGYWGMTVFLTTYMVQKFGATPTEAIMWAMVFYIVQFVLCYVGAGLADLVGRRPMAILGALMMMICTVLGATTDDFTMYLVYGSLTIGLLGWLWSIGDTYITELFPTEIRGTGFAISVGGGRIVSIAAPFVVGWAISSFGPSIPYLAMAGLWILTIVGYVLGPETAKKELEETGALT</sequence>
<feature type="transmembrane region" description="Helical" evidence="5">
    <location>
        <begin position="26"/>
        <end position="49"/>
    </location>
</feature>
<keyword evidence="3 5" id="KW-1133">Transmembrane helix</keyword>
<keyword evidence="4 5" id="KW-0472">Membrane</keyword>
<evidence type="ECO:0000256" key="1">
    <source>
        <dbReference type="ARBA" id="ARBA00004651"/>
    </source>
</evidence>
<dbReference type="PROSITE" id="PS00216">
    <property type="entry name" value="SUGAR_TRANSPORT_1"/>
    <property type="match status" value="1"/>
</dbReference>
<feature type="transmembrane region" description="Helical" evidence="5">
    <location>
        <begin position="330"/>
        <end position="352"/>
    </location>
</feature>
<dbReference type="RefSeq" id="WP_379587924.1">
    <property type="nucleotide sequence ID" value="NZ_JBHSQW010000044.1"/>
</dbReference>
<organism evidence="7 8">
    <name type="scientific">Pseudonocardia hispaniensis</name>
    <dbReference type="NCBI Taxonomy" id="904933"/>
    <lineage>
        <taxon>Bacteria</taxon>
        <taxon>Bacillati</taxon>
        <taxon>Actinomycetota</taxon>
        <taxon>Actinomycetes</taxon>
        <taxon>Pseudonocardiales</taxon>
        <taxon>Pseudonocardiaceae</taxon>
        <taxon>Pseudonocardia</taxon>
    </lineage>
</organism>